<keyword evidence="2" id="KW-1185">Reference proteome</keyword>
<accession>A0ABX8TE01</accession>
<name>A0ABX8TE01_9CAUL</name>
<dbReference type="EMBL" id="CP080034">
    <property type="protein sequence ID" value="QYC09192.1"/>
    <property type="molecule type" value="Genomic_DNA"/>
</dbReference>
<evidence type="ECO:0000313" key="1">
    <source>
        <dbReference type="EMBL" id="QYC09192.1"/>
    </source>
</evidence>
<evidence type="ECO:0000313" key="2">
    <source>
        <dbReference type="Proteomes" id="UP000824334"/>
    </source>
</evidence>
<organism evidence="1 2">
    <name type="scientific">Brevundimonas nasdae</name>
    <dbReference type="NCBI Taxonomy" id="172043"/>
    <lineage>
        <taxon>Bacteria</taxon>
        <taxon>Pseudomonadati</taxon>
        <taxon>Pseudomonadota</taxon>
        <taxon>Alphaproteobacteria</taxon>
        <taxon>Caulobacterales</taxon>
        <taxon>Caulobacteraceae</taxon>
        <taxon>Brevundimonas</taxon>
    </lineage>
</organism>
<gene>
    <name evidence="1" type="ORF">KWG56_11265</name>
</gene>
<dbReference type="Proteomes" id="UP000824334">
    <property type="component" value="Chromosome"/>
</dbReference>
<protein>
    <recommendedName>
        <fullName evidence="3">Transposase</fullName>
    </recommendedName>
</protein>
<proteinExistence type="predicted"/>
<sequence length="180" mass="21502">MTYGPIRKIRSENTWWEIRRAWERGETGASLALRYNVGLSNLWRRRASEGWRRLKGEDPPPEPLEGWPRYARRQREAFNERLRDARDLAQCLMETAKDERLMQAPHWHIPWLYWWRAEHLGPAATARDRARARETGQPWAEVFWDDDGRLRPLEVLDAEMARLHPQELRDELGVPEDVEI</sequence>
<dbReference type="GeneID" id="94375851"/>
<dbReference type="RefSeq" id="WP_219354824.1">
    <property type="nucleotide sequence ID" value="NZ_CP080034.1"/>
</dbReference>
<evidence type="ECO:0008006" key="3">
    <source>
        <dbReference type="Google" id="ProtNLM"/>
    </source>
</evidence>
<reference evidence="1 2" key="1">
    <citation type="submission" date="2021-07" db="EMBL/GenBank/DDBJ databases">
        <title>Isolation and characterization of bacteria from a gold mining with a capacity of golden bioaccumulation.</title>
        <authorList>
            <person name="Yang X.J."/>
        </authorList>
    </citation>
    <scope>NUCLEOTIDE SEQUENCE [LARGE SCALE GENOMIC DNA]</scope>
    <source>
        <strain evidence="1 2">Au29</strain>
    </source>
</reference>